<protein>
    <submittedName>
        <fullName evidence="2">Heterokaryon incompatibility protein-domain-containing protein</fullName>
    </submittedName>
</protein>
<proteinExistence type="predicted"/>
<feature type="domain" description="Heterokaryon incompatibility" evidence="1">
    <location>
        <begin position="188"/>
        <end position="354"/>
    </location>
</feature>
<dbReference type="OrthoDB" id="2958217at2759"/>
<dbReference type="Proteomes" id="UP000813461">
    <property type="component" value="Unassembled WGS sequence"/>
</dbReference>
<reference evidence="2" key="1">
    <citation type="journal article" date="2021" name="Nat. Commun.">
        <title>Genetic determinants of endophytism in the Arabidopsis root mycobiome.</title>
        <authorList>
            <person name="Mesny F."/>
            <person name="Miyauchi S."/>
            <person name="Thiergart T."/>
            <person name="Pickel B."/>
            <person name="Atanasova L."/>
            <person name="Karlsson M."/>
            <person name="Huettel B."/>
            <person name="Barry K.W."/>
            <person name="Haridas S."/>
            <person name="Chen C."/>
            <person name="Bauer D."/>
            <person name="Andreopoulos W."/>
            <person name="Pangilinan J."/>
            <person name="LaButti K."/>
            <person name="Riley R."/>
            <person name="Lipzen A."/>
            <person name="Clum A."/>
            <person name="Drula E."/>
            <person name="Henrissat B."/>
            <person name="Kohler A."/>
            <person name="Grigoriev I.V."/>
            <person name="Martin F.M."/>
            <person name="Hacquard S."/>
        </authorList>
    </citation>
    <scope>NUCLEOTIDE SEQUENCE</scope>
    <source>
        <strain evidence="2">MPI-SDFR-AT-0120</strain>
    </source>
</reference>
<dbReference type="EMBL" id="JAGMVJ010000008">
    <property type="protein sequence ID" value="KAH7088512.1"/>
    <property type="molecule type" value="Genomic_DNA"/>
</dbReference>
<comment type="caution">
    <text evidence="2">The sequence shown here is derived from an EMBL/GenBank/DDBJ whole genome shotgun (WGS) entry which is preliminary data.</text>
</comment>
<dbReference type="InterPro" id="IPR010730">
    <property type="entry name" value="HET"/>
</dbReference>
<sequence>MPATSSDPLCDACQDLFGNDRLQQTGYYLHHASAMSIRAALQLPCSICIRLWLALNREFGITVEEMFHVYPVVYTSPVECSNTTNKVSKITFRCEHSVSRQRQWVSIALEPYNSETEHHEHDYPPETNHDVALKFLLNQLNTCCETHDKCPASIPTCGFLPTRLVDVQCADDSRQVILCDKPIIGSTYVALSHCWGSSQPLTLTRETAPKFRKGIDVADLPQTFKDAITVARKFEVRYIWIDSMCIFQDDGDDWATEASCMKDIYRNAVFCIAATAAIDGDVGLFFERDPRALKPVKIDLTWTDRGASHWNNSAEQKEVNIESSQTYWIGCHWFSPHSSIDRAPLNTRGWVAQERYLSPRTLHFTQHVLFWECYQCLTSESFPRGVPELDKLPGYTGFSSQTPNTILRLLVSDYRHDSTHIFRSHREAELARATIQQAWVHFLEPYTECGMTKESDIFPALQGITQDVVEETLKDKLIAGHLESRLPQDLAWEIKTWSPRLRGPDRPVKWRAPSWSWASTRLPVRFNRGSIHALDMAEIKGSSVEKRPSGELLQASLWIECCPIPVIIRQAACSGHSDTASTEGQAYFTFDESKPEWQPRMSIKLDEPRKSLDGNNCDVHLLILRYRKPSSAAVPWIRGIAIVPVRKDDQMWRPSTRGAHAQNAQGCYRRVGVFDYEAGQYLDPPEFIGRLVELHDQVERKVIELI</sequence>
<evidence type="ECO:0000259" key="1">
    <source>
        <dbReference type="Pfam" id="PF06985"/>
    </source>
</evidence>
<name>A0A8K0W0C9_9PLEO</name>
<keyword evidence="3" id="KW-1185">Reference proteome</keyword>
<accession>A0A8K0W0C9</accession>
<dbReference type="AlphaFoldDB" id="A0A8K0W0C9"/>
<dbReference type="Pfam" id="PF06985">
    <property type="entry name" value="HET"/>
    <property type="match status" value="1"/>
</dbReference>
<dbReference type="PANTHER" id="PTHR33112">
    <property type="entry name" value="DOMAIN PROTEIN, PUTATIVE-RELATED"/>
    <property type="match status" value="1"/>
</dbReference>
<gene>
    <name evidence="2" type="ORF">FB567DRAFT_524516</name>
</gene>
<evidence type="ECO:0000313" key="3">
    <source>
        <dbReference type="Proteomes" id="UP000813461"/>
    </source>
</evidence>
<organism evidence="2 3">
    <name type="scientific">Paraphoma chrysanthemicola</name>
    <dbReference type="NCBI Taxonomy" id="798071"/>
    <lineage>
        <taxon>Eukaryota</taxon>
        <taxon>Fungi</taxon>
        <taxon>Dikarya</taxon>
        <taxon>Ascomycota</taxon>
        <taxon>Pezizomycotina</taxon>
        <taxon>Dothideomycetes</taxon>
        <taxon>Pleosporomycetidae</taxon>
        <taxon>Pleosporales</taxon>
        <taxon>Pleosporineae</taxon>
        <taxon>Phaeosphaeriaceae</taxon>
        <taxon>Paraphoma</taxon>
    </lineage>
</organism>
<evidence type="ECO:0000313" key="2">
    <source>
        <dbReference type="EMBL" id="KAH7088512.1"/>
    </source>
</evidence>
<dbReference type="PANTHER" id="PTHR33112:SF10">
    <property type="entry name" value="TOL"/>
    <property type="match status" value="1"/>
</dbReference>